<dbReference type="GO" id="GO:0004197">
    <property type="term" value="F:cysteine-type endopeptidase activity"/>
    <property type="evidence" value="ECO:0007669"/>
    <property type="project" value="InterPro"/>
</dbReference>
<dbReference type="GO" id="GO:0006508">
    <property type="term" value="P:proteolysis"/>
    <property type="evidence" value="ECO:0007669"/>
    <property type="project" value="InterPro"/>
</dbReference>
<comment type="caution">
    <text evidence="2">The sequence shown here is derived from an EMBL/GenBank/DDBJ whole genome shotgun (WGS) entry which is preliminary data.</text>
</comment>
<accession>X1M2B5</accession>
<dbReference type="Pfam" id="PF00656">
    <property type="entry name" value="Peptidase_C14"/>
    <property type="match status" value="1"/>
</dbReference>
<gene>
    <name evidence="2" type="ORF">S06H3_17633</name>
</gene>
<name>X1M2B5_9ZZZZ</name>
<evidence type="ECO:0000313" key="2">
    <source>
        <dbReference type="EMBL" id="GAI08820.1"/>
    </source>
</evidence>
<dbReference type="InterPro" id="IPR029030">
    <property type="entry name" value="Caspase-like_dom_sf"/>
</dbReference>
<protein>
    <recommendedName>
        <fullName evidence="1">Peptidase C14 caspase domain-containing protein</fullName>
    </recommendedName>
</protein>
<dbReference type="SUPFAM" id="SSF52129">
    <property type="entry name" value="Caspase-like"/>
    <property type="match status" value="1"/>
</dbReference>
<evidence type="ECO:0000259" key="1">
    <source>
        <dbReference type="Pfam" id="PF00656"/>
    </source>
</evidence>
<feature type="non-terminal residue" evidence="2">
    <location>
        <position position="1"/>
    </location>
</feature>
<dbReference type="Gene3D" id="3.40.50.1460">
    <property type="match status" value="1"/>
</dbReference>
<feature type="domain" description="Peptidase C14 caspase" evidence="1">
    <location>
        <begin position="72"/>
        <end position="160"/>
    </location>
</feature>
<organism evidence="2">
    <name type="scientific">marine sediment metagenome</name>
    <dbReference type="NCBI Taxonomy" id="412755"/>
    <lineage>
        <taxon>unclassified sequences</taxon>
        <taxon>metagenomes</taxon>
        <taxon>ecological metagenomes</taxon>
    </lineage>
</organism>
<dbReference type="AlphaFoldDB" id="X1M2B5"/>
<dbReference type="InterPro" id="IPR011600">
    <property type="entry name" value="Pept_C14_caspase"/>
</dbReference>
<dbReference type="EMBL" id="BARV01008835">
    <property type="protein sequence ID" value="GAI08820.1"/>
    <property type="molecule type" value="Genomic_DNA"/>
</dbReference>
<sequence length="254" mass="29099">CKVSINRNAYISPKFHKIMIKDSTKLEQNKNLYVILANASGEEEDYKDVARINKYLLQSNVPIENIYSLHGKRGNMTDLFKYVTKNNLERTVNDLSKKITKKDKLLFYLTGHGVRKNEQSYISCWNGNLSVEDFEKVMQKLPEMDFAVFLFTQCFSEPFAKKMGKGNKIGISNANGESRGIINVGPEFSQYIFPKILNKKVTIQKAFDIAVKKENCLLNKVSYWLSKSFGEVPPLDTPQLCWQDVSPSELCLIE</sequence>
<proteinExistence type="predicted"/>
<reference evidence="2" key="1">
    <citation type="journal article" date="2014" name="Front. Microbiol.">
        <title>High frequency of phylogenetically diverse reductive dehalogenase-homologous genes in deep subseafloor sedimentary metagenomes.</title>
        <authorList>
            <person name="Kawai M."/>
            <person name="Futagami T."/>
            <person name="Toyoda A."/>
            <person name="Takaki Y."/>
            <person name="Nishi S."/>
            <person name="Hori S."/>
            <person name="Arai W."/>
            <person name="Tsubouchi T."/>
            <person name="Morono Y."/>
            <person name="Uchiyama I."/>
            <person name="Ito T."/>
            <person name="Fujiyama A."/>
            <person name="Inagaki F."/>
            <person name="Takami H."/>
        </authorList>
    </citation>
    <scope>NUCLEOTIDE SEQUENCE</scope>
    <source>
        <strain evidence="2">Expedition CK06-06</strain>
    </source>
</reference>